<organism evidence="3 5">
    <name type="scientific">Rhodococcus opacus</name>
    <name type="common">Nocardia opaca</name>
    <dbReference type="NCBI Taxonomy" id="37919"/>
    <lineage>
        <taxon>Bacteria</taxon>
        <taxon>Bacillati</taxon>
        <taxon>Actinomycetota</taxon>
        <taxon>Actinomycetes</taxon>
        <taxon>Mycobacteriales</taxon>
        <taxon>Nocardiaceae</taxon>
        <taxon>Rhodococcus</taxon>
    </lineage>
</organism>
<dbReference type="Proteomes" id="UP001066327">
    <property type="component" value="Unassembled WGS sequence"/>
</dbReference>
<evidence type="ECO:0008006" key="6">
    <source>
        <dbReference type="Google" id="ProtNLM"/>
    </source>
</evidence>
<keyword evidence="3" id="KW-0614">Plasmid</keyword>
<dbReference type="RefSeq" id="WP_269591925.1">
    <property type="nucleotide sequence ID" value="NZ_CP130954.1"/>
</dbReference>
<reference evidence="3" key="2">
    <citation type="submission" date="2023-07" db="EMBL/GenBank/DDBJ databases">
        <title>Genomic analysis of Rhodococcus opacus VOC-14 with glycol ethers degradation activity.</title>
        <authorList>
            <person name="Narkevich D.A."/>
            <person name="Hlushen A.M."/>
            <person name="Akhremchuk A.E."/>
            <person name="Sikolenko M.A."/>
            <person name="Valentovich L.N."/>
        </authorList>
    </citation>
    <scope>NUCLEOTIDE SEQUENCE</scope>
    <source>
        <strain evidence="3">VOC-14</strain>
        <plasmid evidence="3">pRho-VOC14-C342</plasmid>
    </source>
</reference>
<feature type="region of interest" description="Disordered" evidence="1">
    <location>
        <begin position="131"/>
        <end position="161"/>
    </location>
</feature>
<dbReference type="AlphaFoldDB" id="A0AAX3YQ33"/>
<name>A0AAX3YQ33_RHOOP</name>
<proteinExistence type="predicted"/>
<feature type="region of interest" description="Disordered" evidence="1">
    <location>
        <begin position="1"/>
        <end position="40"/>
    </location>
</feature>
<gene>
    <name evidence="2" type="ORF">O4328_28455</name>
    <name evidence="3" type="ORF">Q5707_37800</name>
</gene>
<accession>A0AAX3YQ33</accession>
<dbReference type="Proteomes" id="UP001231166">
    <property type="component" value="Plasmid pRho-VOC14-C342"/>
</dbReference>
<keyword evidence="4" id="KW-1185">Reference proteome</keyword>
<evidence type="ECO:0000256" key="1">
    <source>
        <dbReference type="SAM" id="MobiDB-lite"/>
    </source>
</evidence>
<evidence type="ECO:0000313" key="4">
    <source>
        <dbReference type="Proteomes" id="UP001066327"/>
    </source>
</evidence>
<evidence type="ECO:0000313" key="3">
    <source>
        <dbReference type="EMBL" id="WLF51426.1"/>
    </source>
</evidence>
<evidence type="ECO:0000313" key="5">
    <source>
        <dbReference type="Proteomes" id="UP001231166"/>
    </source>
</evidence>
<geneLocation type="plasmid" evidence="3 5">
    <name>pRho-VOC14-C342</name>
</geneLocation>
<dbReference type="EMBL" id="CP130954">
    <property type="protein sequence ID" value="WLF51426.1"/>
    <property type="molecule type" value="Genomic_DNA"/>
</dbReference>
<evidence type="ECO:0000313" key="2">
    <source>
        <dbReference type="EMBL" id="MCZ4587572.1"/>
    </source>
</evidence>
<reference evidence="2" key="1">
    <citation type="submission" date="2022-12" db="EMBL/GenBank/DDBJ databases">
        <authorList>
            <person name="Krivoruchko A.V."/>
            <person name="Elkin A."/>
        </authorList>
    </citation>
    <scope>NUCLEOTIDE SEQUENCE</scope>
    <source>
        <strain evidence="2">IEGM 249</strain>
    </source>
</reference>
<feature type="compositionally biased region" description="Low complexity" evidence="1">
    <location>
        <begin position="148"/>
        <end position="161"/>
    </location>
</feature>
<dbReference type="EMBL" id="JAPWIS010000017">
    <property type="protein sequence ID" value="MCZ4587572.1"/>
    <property type="molecule type" value="Genomic_DNA"/>
</dbReference>
<protein>
    <recommendedName>
        <fullName evidence="6">DUF3263 domain-containing protein</fullName>
    </recommendedName>
</protein>
<sequence length="161" mass="18124">MSTPVRGSTGRRAPLPAPDTDTDTDTDANTASGTAIEGDNQVRRVRRHHDRHHDRRRTAWLRWQGLQKLTAEAQEFVEFALEWAPYGGAPVEETFLRFGMTNTRFTERLWQLVHHGQIGNELSARFVASFPTPGQPQTKSVPKHLRGTAARQRTSRAATAQ</sequence>